<dbReference type="InterPro" id="IPR023940">
    <property type="entry name" value="DHDPR_bac"/>
</dbReference>
<evidence type="ECO:0000256" key="8">
    <source>
        <dbReference type="ARBA" id="ARBA00037922"/>
    </source>
</evidence>
<comment type="catalytic activity">
    <reaction evidence="10">
        <text>(S)-2,3,4,5-tetrahydrodipicolinate + NADP(+) + H2O = (2S,4S)-4-hydroxy-2,3,4,5-tetrahydrodipicolinate + NADPH + H(+)</text>
        <dbReference type="Rhea" id="RHEA:35331"/>
        <dbReference type="ChEBI" id="CHEBI:15377"/>
        <dbReference type="ChEBI" id="CHEBI:15378"/>
        <dbReference type="ChEBI" id="CHEBI:16845"/>
        <dbReference type="ChEBI" id="CHEBI:57783"/>
        <dbReference type="ChEBI" id="CHEBI:58349"/>
        <dbReference type="ChEBI" id="CHEBI:67139"/>
        <dbReference type="EC" id="1.17.1.8"/>
    </reaction>
</comment>
<protein>
    <recommendedName>
        <fullName evidence="9 12">4-hydroxy-tetrahydrodipicolinate reductase</fullName>
        <ecNumber evidence="9 12">1.17.1.8</ecNumber>
    </recommendedName>
</protein>
<dbReference type="Pfam" id="PF05173">
    <property type="entry name" value="DapB_C"/>
    <property type="match status" value="1"/>
</dbReference>
<keyword evidence="4" id="KW-0220">Diaminopimelate biosynthesis</keyword>
<evidence type="ECO:0000313" key="16">
    <source>
        <dbReference type="Proteomes" id="UP000198280"/>
    </source>
</evidence>
<feature type="domain" description="Dihydrodipicolinate reductase C-terminal" evidence="14">
    <location>
        <begin position="130"/>
        <end position="261"/>
    </location>
</feature>
<dbReference type="EMBL" id="FZOF01000004">
    <property type="protein sequence ID" value="SNS28252.1"/>
    <property type="molecule type" value="Genomic_DNA"/>
</dbReference>
<keyword evidence="5" id="KW-0560">Oxidoreductase</keyword>
<evidence type="ECO:0000256" key="10">
    <source>
        <dbReference type="ARBA" id="ARBA00049080"/>
    </source>
</evidence>
<evidence type="ECO:0000256" key="6">
    <source>
        <dbReference type="ARBA" id="ARBA00023027"/>
    </source>
</evidence>
<dbReference type="RefSeq" id="WP_089223509.1">
    <property type="nucleotide sequence ID" value="NZ_FZOF01000004.1"/>
</dbReference>
<dbReference type="GO" id="GO:0019877">
    <property type="term" value="P:diaminopimelate biosynthetic process"/>
    <property type="evidence" value="ECO:0007669"/>
    <property type="project" value="UniProtKB-KW"/>
</dbReference>
<evidence type="ECO:0000313" key="15">
    <source>
        <dbReference type="EMBL" id="SNS28252.1"/>
    </source>
</evidence>
<organism evidence="15 16">
    <name type="scientific">Actinacidiphila glaucinigra</name>
    <dbReference type="NCBI Taxonomy" id="235986"/>
    <lineage>
        <taxon>Bacteria</taxon>
        <taxon>Bacillati</taxon>
        <taxon>Actinomycetota</taxon>
        <taxon>Actinomycetes</taxon>
        <taxon>Kitasatosporales</taxon>
        <taxon>Streptomycetaceae</taxon>
        <taxon>Actinacidiphila</taxon>
    </lineage>
</organism>
<proteinExistence type="inferred from homology"/>
<accession>A0A239D7V0</accession>
<feature type="domain" description="Dihydrodipicolinate reductase N-terminal" evidence="13">
    <location>
        <begin position="5"/>
        <end position="126"/>
    </location>
</feature>
<keyword evidence="3" id="KW-0521">NADP</keyword>
<evidence type="ECO:0000256" key="1">
    <source>
        <dbReference type="ARBA" id="ARBA00006642"/>
    </source>
</evidence>
<keyword evidence="6" id="KW-0520">NAD</keyword>
<keyword evidence="2" id="KW-0028">Amino-acid biosynthesis</keyword>
<evidence type="ECO:0000256" key="9">
    <source>
        <dbReference type="ARBA" id="ARBA00038983"/>
    </source>
</evidence>
<evidence type="ECO:0000256" key="5">
    <source>
        <dbReference type="ARBA" id="ARBA00023002"/>
    </source>
</evidence>
<dbReference type="EC" id="1.17.1.8" evidence="9 12"/>
<dbReference type="OrthoDB" id="9790352at2"/>
<evidence type="ECO:0000256" key="4">
    <source>
        <dbReference type="ARBA" id="ARBA00022915"/>
    </source>
</evidence>
<evidence type="ECO:0000259" key="13">
    <source>
        <dbReference type="Pfam" id="PF01113"/>
    </source>
</evidence>
<dbReference type="PANTHER" id="PTHR20836:SF0">
    <property type="entry name" value="4-HYDROXY-TETRAHYDRODIPICOLINATE REDUCTASE 1, CHLOROPLASTIC-RELATED"/>
    <property type="match status" value="1"/>
</dbReference>
<dbReference type="GO" id="GO:0005829">
    <property type="term" value="C:cytosol"/>
    <property type="evidence" value="ECO:0007669"/>
    <property type="project" value="TreeGrafter"/>
</dbReference>
<comment type="similarity">
    <text evidence="1">Belongs to the DapB family.</text>
</comment>
<gene>
    <name evidence="15" type="ORF">SAMN05216252_104428</name>
</gene>
<dbReference type="InterPro" id="IPR022663">
    <property type="entry name" value="DapB_C"/>
</dbReference>
<evidence type="ECO:0000256" key="11">
    <source>
        <dbReference type="ARBA" id="ARBA00049396"/>
    </source>
</evidence>
<sequence>MDLLNVCVAGATGWTGEAVARAVLDSADLRLRTAVARSAAGADLGAVWGGAELGVPVFSTVDDALDDVDVLIDYTSHTAVGRHVRTAVVRGVGVVVGSSGLSGADYEEIAALAEEHGVGVVASGNFSLTAALAQAAARLAARHLPHWEIVDYASATKPDAPSGTARELAEQLAAVRRPEYAVDPEHTAGHPEARGASIAGTQVHSLRLPGYTLAVEAQFGLPDERLVIRHEAGPSPAPYVAGTLLATRAAAARRGLVRGLDALLLSGD</sequence>
<comment type="pathway">
    <text evidence="8">Amino-acid biosynthesis; L-lysine biosynthesis via DAP pathway; (S)-tetrahydrodipicolinate from L-aspartate: step 4/4.</text>
</comment>
<reference evidence="15 16" key="1">
    <citation type="submission" date="2017-06" db="EMBL/GenBank/DDBJ databases">
        <authorList>
            <person name="Kim H.J."/>
            <person name="Triplett B.A."/>
        </authorList>
    </citation>
    <scope>NUCLEOTIDE SEQUENCE [LARGE SCALE GENOMIC DNA]</scope>
    <source>
        <strain evidence="15 16">CGMCC 4.1858</strain>
    </source>
</reference>
<dbReference type="Gene3D" id="3.30.360.10">
    <property type="entry name" value="Dihydrodipicolinate Reductase, domain 2"/>
    <property type="match status" value="1"/>
</dbReference>
<keyword evidence="16" id="KW-1185">Reference proteome</keyword>
<dbReference type="NCBIfam" id="TIGR00036">
    <property type="entry name" value="dapB"/>
    <property type="match status" value="1"/>
</dbReference>
<dbReference type="Proteomes" id="UP000198280">
    <property type="component" value="Unassembled WGS sequence"/>
</dbReference>
<dbReference type="AlphaFoldDB" id="A0A239D7V0"/>
<evidence type="ECO:0000256" key="7">
    <source>
        <dbReference type="ARBA" id="ARBA00023154"/>
    </source>
</evidence>
<name>A0A239D7V0_9ACTN</name>
<evidence type="ECO:0000259" key="14">
    <source>
        <dbReference type="Pfam" id="PF05173"/>
    </source>
</evidence>
<dbReference type="InterPro" id="IPR000846">
    <property type="entry name" value="DapB_N"/>
</dbReference>
<dbReference type="InterPro" id="IPR036291">
    <property type="entry name" value="NAD(P)-bd_dom_sf"/>
</dbReference>
<comment type="catalytic activity">
    <reaction evidence="11">
        <text>(S)-2,3,4,5-tetrahydrodipicolinate + NAD(+) + H2O = (2S,4S)-4-hydroxy-2,3,4,5-tetrahydrodipicolinate + NADH + H(+)</text>
        <dbReference type="Rhea" id="RHEA:35323"/>
        <dbReference type="ChEBI" id="CHEBI:15377"/>
        <dbReference type="ChEBI" id="CHEBI:15378"/>
        <dbReference type="ChEBI" id="CHEBI:16845"/>
        <dbReference type="ChEBI" id="CHEBI:57540"/>
        <dbReference type="ChEBI" id="CHEBI:57945"/>
        <dbReference type="ChEBI" id="CHEBI:67139"/>
        <dbReference type="EC" id="1.17.1.8"/>
    </reaction>
</comment>
<evidence type="ECO:0000256" key="3">
    <source>
        <dbReference type="ARBA" id="ARBA00022857"/>
    </source>
</evidence>
<keyword evidence="7" id="KW-0457">Lysine biosynthesis</keyword>
<dbReference type="SUPFAM" id="SSF55347">
    <property type="entry name" value="Glyceraldehyde-3-phosphate dehydrogenase-like, C-terminal domain"/>
    <property type="match status" value="1"/>
</dbReference>
<dbReference type="Pfam" id="PF01113">
    <property type="entry name" value="DapB_N"/>
    <property type="match status" value="1"/>
</dbReference>
<evidence type="ECO:0000256" key="2">
    <source>
        <dbReference type="ARBA" id="ARBA00022605"/>
    </source>
</evidence>
<evidence type="ECO:0000256" key="12">
    <source>
        <dbReference type="NCBIfam" id="TIGR00036"/>
    </source>
</evidence>
<dbReference type="GO" id="GO:0008839">
    <property type="term" value="F:4-hydroxy-tetrahydrodipicolinate reductase"/>
    <property type="evidence" value="ECO:0007669"/>
    <property type="project" value="UniProtKB-UniRule"/>
</dbReference>
<dbReference type="PIRSF" id="PIRSF000161">
    <property type="entry name" value="DHPR"/>
    <property type="match status" value="1"/>
</dbReference>
<dbReference type="SUPFAM" id="SSF51735">
    <property type="entry name" value="NAD(P)-binding Rossmann-fold domains"/>
    <property type="match status" value="1"/>
</dbReference>
<dbReference type="Gene3D" id="3.40.50.720">
    <property type="entry name" value="NAD(P)-binding Rossmann-like Domain"/>
    <property type="match status" value="1"/>
</dbReference>
<dbReference type="GO" id="GO:0009089">
    <property type="term" value="P:lysine biosynthetic process via diaminopimelate"/>
    <property type="evidence" value="ECO:0007669"/>
    <property type="project" value="UniProtKB-UniRule"/>
</dbReference>
<dbReference type="PANTHER" id="PTHR20836">
    <property type="entry name" value="DIHYDRODIPICOLINATE REDUCTASE"/>
    <property type="match status" value="1"/>
</dbReference>